<organism evidence="2">
    <name type="scientific">Strongyloides stercoralis</name>
    <name type="common">Threadworm</name>
    <dbReference type="NCBI Taxonomy" id="6248"/>
    <lineage>
        <taxon>Eukaryota</taxon>
        <taxon>Metazoa</taxon>
        <taxon>Ecdysozoa</taxon>
        <taxon>Nematoda</taxon>
        <taxon>Chromadorea</taxon>
        <taxon>Rhabditida</taxon>
        <taxon>Tylenchina</taxon>
        <taxon>Panagrolaimomorpha</taxon>
        <taxon>Strongyloidoidea</taxon>
        <taxon>Strongyloididae</taxon>
        <taxon>Strongyloides</taxon>
    </lineage>
</organism>
<dbReference type="AlphaFoldDB" id="A0A0K0E632"/>
<proteinExistence type="predicted"/>
<sequence length="72" mass="7886">MNLQTNYSKKNNEEFTVKSGFLAPPSVRPNSPRPQRASTPTETTCISLSTGNCIRLETGGIIKKDMPSTNTK</sequence>
<dbReference type="WBParaSite" id="SSTP_0000496300.1">
    <property type="protein sequence ID" value="SSTP_0000496300.1"/>
    <property type="gene ID" value="SSTP_0000496300"/>
</dbReference>
<protein>
    <submittedName>
        <fullName evidence="2">Uncharacterized protein</fullName>
    </submittedName>
</protein>
<name>A0A0K0E632_STRER</name>
<feature type="region of interest" description="Disordered" evidence="1">
    <location>
        <begin position="1"/>
        <end position="44"/>
    </location>
</feature>
<accession>A0A0K0E632</accession>
<evidence type="ECO:0000256" key="1">
    <source>
        <dbReference type="SAM" id="MobiDB-lite"/>
    </source>
</evidence>
<reference evidence="2" key="1">
    <citation type="submission" date="2015-08" db="UniProtKB">
        <authorList>
            <consortium name="WormBaseParasite"/>
        </authorList>
    </citation>
    <scope>IDENTIFICATION</scope>
</reference>
<evidence type="ECO:0000313" key="2">
    <source>
        <dbReference type="WBParaSite" id="SSTP_0000496300.1"/>
    </source>
</evidence>